<dbReference type="EMBL" id="MU004194">
    <property type="protein sequence ID" value="KAF2491929.1"/>
    <property type="molecule type" value="Genomic_DNA"/>
</dbReference>
<sequence>MRQFSIVRFCASFVFLTSHLAISELNPISKPTAGEVLVAGTSYTIEWKPDIGSTVELQLWDDTYLGYSREFGDLCYNYLINPFCGQIATNVSNTGKYEWHIPHPSSYPRNEPYFWIKMFVNDFYHPELGNTDPVLSYSQNFSFAAEPGMSASSASLAMESSTSSVILPDQPTSTIGGFSTPFLSPPSASTVALLSASEASTADGTSSSSATQISSTSPSMTETNLSSQITTPGLITTTTAGEVSSTMSQSASAATATSNSGSVDKLIALPVLFQVSFLFCAAFL</sequence>
<gene>
    <name evidence="3" type="ORF">BU16DRAFT_541875</name>
</gene>
<dbReference type="PANTHER" id="PTHR40633:SF1">
    <property type="entry name" value="GPI ANCHORED SERINE-THREONINE RICH PROTEIN (AFU_ORTHOLOGUE AFUA_1G03630)"/>
    <property type="match status" value="1"/>
</dbReference>
<keyword evidence="4" id="KW-1185">Reference proteome</keyword>
<feature type="signal peptide" evidence="2">
    <location>
        <begin position="1"/>
        <end position="21"/>
    </location>
</feature>
<feature type="compositionally biased region" description="Polar residues" evidence="1">
    <location>
        <begin position="220"/>
        <end position="229"/>
    </location>
</feature>
<dbReference type="InterPro" id="IPR052982">
    <property type="entry name" value="SRP1/TIP1-like"/>
</dbReference>
<dbReference type="PANTHER" id="PTHR40633">
    <property type="entry name" value="MATRIX PROTEIN, PUTATIVE (AFU_ORTHOLOGUE AFUA_8G05410)-RELATED"/>
    <property type="match status" value="1"/>
</dbReference>
<feature type="region of interest" description="Disordered" evidence="1">
    <location>
        <begin position="201"/>
        <end position="230"/>
    </location>
</feature>
<evidence type="ECO:0000256" key="2">
    <source>
        <dbReference type="SAM" id="SignalP"/>
    </source>
</evidence>
<feature type="chain" id="PRO_5025472598" evidence="2">
    <location>
        <begin position="22"/>
        <end position="284"/>
    </location>
</feature>
<reference evidence="3" key="1">
    <citation type="journal article" date="2020" name="Stud. Mycol.">
        <title>101 Dothideomycetes genomes: a test case for predicting lifestyles and emergence of pathogens.</title>
        <authorList>
            <person name="Haridas S."/>
            <person name="Albert R."/>
            <person name="Binder M."/>
            <person name="Bloem J."/>
            <person name="Labutti K."/>
            <person name="Salamov A."/>
            <person name="Andreopoulos B."/>
            <person name="Baker S."/>
            <person name="Barry K."/>
            <person name="Bills G."/>
            <person name="Bluhm B."/>
            <person name="Cannon C."/>
            <person name="Castanera R."/>
            <person name="Culley D."/>
            <person name="Daum C."/>
            <person name="Ezra D."/>
            <person name="Gonzalez J."/>
            <person name="Henrissat B."/>
            <person name="Kuo A."/>
            <person name="Liang C."/>
            <person name="Lipzen A."/>
            <person name="Lutzoni F."/>
            <person name="Magnuson J."/>
            <person name="Mondo S."/>
            <person name="Nolan M."/>
            <person name="Ohm R."/>
            <person name="Pangilinan J."/>
            <person name="Park H.-J."/>
            <person name="Ramirez L."/>
            <person name="Alfaro M."/>
            <person name="Sun H."/>
            <person name="Tritt A."/>
            <person name="Yoshinaga Y."/>
            <person name="Zwiers L.-H."/>
            <person name="Turgeon B."/>
            <person name="Goodwin S."/>
            <person name="Spatafora J."/>
            <person name="Crous P."/>
            <person name="Grigoriev I."/>
        </authorList>
    </citation>
    <scope>NUCLEOTIDE SEQUENCE</scope>
    <source>
        <strain evidence="3">CBS 269.34</strain>
    </source>
</reference>
<evidence type="ECO:0000313" key="3">
    <source>
        <dbReference type="EMBL" id="KAF2491929.1"/>
    </source>
</evidence>
<accession>A0A6A6QIL6</accession>
<dbReference type="AlphaFoldDB" id="A0A6A6QIL6"/>
<protein>
    <submittedName>
        <fullName evidence="3">Uncharacterized protein</fullName>
    </submittedName>
</protein>
<name>A0A6A6QIL6_9PEZI</name>
<keyword evidence="2" id="KW-0732">Signal</keyword>
<evidence type="ECO:0000256" key="1">
    <source>
        <dbReference type="SAM" id="MobiDB-lite"/>
    </source>
</evidence>
<dbReference type="OrthoDB" id="3783962at2759"/>
<evidence type="ECO:0000313" key="4">
    <source>
        <dbReference type="Proteomes" id="UP000799750"/>
    </source>
</evidence>
<feature type="compositionally biased region" description="Low complexity" evidence="1">
    <location>
        <begin position="201"/>
        <end position="219"/>
    </location>
</feature>
<proteinExistence type="predicted"/>
<dbReference type="Proteomes" id="UP000799750">
    <property type="component" value="Unassembled WGS sequence"/>
</dbReference>
<organism evidence="3 4">
    <name type="scientific">Lophium mytilinum</name>
    <dbReference type="NCBI Taxonomy" id="390894"/>
    <lineage>
        <taxon>Eukaryota</taxon>
        <taxon>Fungi</taxon>
        <taxon>Dikarya</taxon>
        <taxon>Ascomycota</taxon>
        <taxon>Pezizomycotina</taxon>
        <taxon>Dothideomycetes</taxon>
        <taxon>Pleosporomycetidae</taxon>
        <taxon>Mytilinidiales</taxon>
        <taxon>Mytilinidiaceae</taxon>
        <taxon>Lophium</taxon>
    </lineage>
</organism>